<keyword evidence="2" id="KW-1185">Reference proteome</keyword>
<dbReference type="eggNOG" id="ENOG502ZVPU">
    <property type="taxonomic scope" value="Bacteria"/>
</dbReference>
<dbReference type="Proteomes" id="UP000007435">
    <property type="component" value="Chromosome"/>
</dbReference>
<proteinExistence type="predicted"/>
<accession>E4RTF8</accession>
<dbReference type="EMBL" id="CP002305">
    <property type="protein sequence ID" value="ADQ15972.1"/>
    <property type="molecule type" value="Genomic_DNA"/>
</dbReference>
<dbReference type="RefSeq" id="WP_013407027.1">
    <property type="nucleotide sequence ID" value="NC_014655.1"/>
</dbReference>
<evidence type="ECO:0000313" key="1">
    <source>
        <dbReference type="EMBL" id="ADQ15972.1"/>
    </source>
</evidence>
<dbReference type="OrthoDB" id="8391452at2"/>
<dbReference type="KEGG" id="lby:Lbys_0177"/>
<dbReference type="STRING" id="649349.Lbys_0177"/>
<sequence>MKRKSNGHTDDYLKRQAKDIQKQENISYLQALEKAAKNAGFNNWNHFVNSSKSGVTPSKEKVEKLKVDHLNQPDYDESKAINPYRNLLVAAINEVLDKNLITLNATTPPQQDGHVFVDLFGFPSVVLWQDIGFEELRISVWWKYNHSKHPQANLTGNARENFNGSSPLANRNHYKNFVGVVISGWLERKTGKYIQGKNNESIFDRYIRKGEKAELEKLPLQKTKGFKTEGKFHF</sequence>
<gene>
    <name evidence="1" type="ordered locus">Lbys_0177</name>
</gene>
<protein>
    <submittedName>
        <fullName evidence="1">Uncharacterized protein</fullName>
    </submittedName>
</protein>
<reference key="1">
    <citation type="submission" date="2010-11" db="EMBL/GenBank/DDBJ databases">
        <title>The complete genome of Leadbetterella byssophila DSM 17132.</title>
        <authorList>
            <consortium name="US DOE Joint Genome Institute (JGI-PGF)"/>
            <person name="Lucas S."/>
            <person name="Copeland A."/>
            <person name="Lapidus A."/>
            <person name="Glavina del Rio T."/>
            <person name="Dalin E."/>
            <person name="Tice H."/>
            <person name="Bruce D."/>
            <person name="Goodwin L."/>
            <person name="Pitluck S."/>
            <person name="Kyrpides N."/>
            <person name="Mavromatis K."/>
            <person name="Ivanova N."/>
            <person name="Teshima H."/>
            <person name="Brettin T."/>
            <person name="Detter J.C."/>
            <person name="Han C."/>
            <person name="Tapia R."/>
            <person name="Land M."/>
            <person name="Hauser L."/>
            <person name="Markowitz V."/>
            <person name="Cheng J.-F."/>
            <person name="Hugenholtz P."/>
            <person name="Woyke T."/>
            <person name="Wu D."/>
            <person name="Tindall B."/>
            <person name="Pomrenke H.G."/>
            <person name="Brambilla E."/>
            <person name="Klenk H.-P."/>
            <person name="Eisen J.A."/>
        </authorList>
    </citation>
    <scope>NUCLEOTIDE SEQUENCE [LARGE SCALE GENOMIC DNA]</scope>
    <source>
        <strain>DSM 17132</strain>
    </source>
</reference>
<reference evidence="1 2" key="2">
    <citation type="journal article" date="2011" name="Stand. Genomic Sci.">
        <title>Complete genome sequence of Leadbetterella byssophila type strain (4M15).</title>
        <authorList>
            <person name="Abt B."/>
            <person name="Teshima H."/>
            <person name="Lucas S."/>
            <person name="Lapidus A."/>
            <person name="Del Rio T.G."/>
            <person name="Nolan M."/>
            <person name="Tice H."/>
            <person name="Cheng J.F."/>
            <person name="Pitluck S."/>
            <person name="Liolios K."/>
            <person name="Pagani I."/>
            <person name="Ivanova N."/>
            <person name="Mavromatis K."/>
            <person name="Pati A."/>
            <person name="Tapia R."/>
            <person name="Han C."/>
            <person name="Goodwin L."/>
            <person name="Chen A."/>
            <person name="Palaniappan K."/>
            <person name="Land M."/>
            <person name="Hauser L."/>
            <person name="Chang Y.J."/>
            <person name="Jeffries C.D."/>
            <person name="Rohde M."/>
            <person name="Goker M."/>
            <person name="Tindall B.J."/>
            <person name="Detter J.C."/>
            <person name="Woyke T."/>
            <person name="Bristow J."/>
            <person name="Eisen J.A."/>
            <person name="Markowitz V."/>
            <person name="Hugenholtz P."/>
            <person name="Klenk H.P."/>
            <person name="Kyrpides N.C."/>
        </authorList>
    </citation>
    <scope>NUCLEOTIDE SEQUENCE [LARGE SCALE GENOMIC DNA]</scope>
    <source>
        <strain evidence="2">DSM 17132 / JCM 16389 / KACC 11308 / NBRC 106382 / 4M15</strain>
    </source>
</reference>
<dbReference type="HOGENOM" id="CLU_1183848_0_0_10"/>
<name>E4RTF8_LEAB4</name>
<evidence type="ECO:0000313" key="2">
    <source>
        <dbReference type="Proteomes" id="UP000007435"/>
    </source>
</evidence>
<dbReference type="AlphaFoldDB" id="E4RTF8"/>
<organism evidence="1 2">
    <name type="scientific">Leadbetterella byssophila (strain DSM 17132 / JCM 16389 / KACC 11308 / NBRC 106382 / 4M15)</name>
    <dbReference type="NCBI Taxonomy" id="649349"/>
    <lineage>
        <taxon>Bacteria</taxon>
        <taxon>Pseudomonadati</taxon>
        <taxon>Bacteroidota</taxon>
        <taxon>Cytophagia</taxon>
        <taxon>Cytophagales</taxon>
        <taxon>Leadbetterellaceae</taxon>
        <taxon>Leadbetterella</taxon>
    </lineage>
</organism>